<gene>
    <name evidence="2" type="ORF">H8716_06650</name>
</gene>
<organism evidence="2 3">
    <name type="scientific">Jingyaoa shaoxingensis</name>
    <dbReference type="NCBI Taxonomy" id="2763671"/>
    <lineage>
        <taxon>Bacteria</taxon>
        <taxon>Bacillati</taxon>
        <taxon>Bacillota</taxon>
        <taxon>Clostridia</taxon>
        <taxon>Lachnospirales</taxon>
        <taxon>Lachnospiraceae</taxon>
        <taxon>Jingyaoa</taxon>
    </lineage>
</organism>
<keyword evidence="1" id="KW-0472">Membrane</keyword>
<feature type="transmembrane region" description="Helical" evidence="1">
    <location>
        <begin position="20"/>
        <end position="41"/>
    </location>
</feature>
<accession>A0ABR7N8N6</accession>
<evidence type="ECO:0000313" key="2">
    <source>
        <dbReference type="EMBL" id="MBC8572765.1"/>
    </source>
</evidence>
<proteinExistence type="predicted"/>
<dbReference type="Pfam" id="PF04854">
    <property type="entry name" value="DUF624"/>
    <property type="match status" value="1"/>
</dbReference>
<feature type="transmembrane region" description="Helical" evidence="1">
    <location>
        <begin position="107"/>
        <end position="128"/>
    </location>
</feature>
<name>A0ABR7N8N6_9FIRM</name>
<keyword evidence="1" id="KW-1133">Transmembrane helix</keyword>
<dbReference type="RefSeq" id="WP_249307794.1">
    <property type="nucleotide sequence ID" value="NZ_JACRSZ010000005.1"/>
</dbReference>
<sequence length="207" mass="23292">MNWLQYDSGFMKAMDKISKIAIVNILFLFTCIPVFTIGMALEGMYGSLIKWVCEKDDRVFHNYMQSIREGWGKAEIGFGILVGIAGILVMEIKIAGSMPVAGKYICTWIACVTGICVFITGLYYFPLVAMEKRKVYELITISFAGGVKCLVYTLLLTLLLGIEIFAFTLTVKLLPIWITVGFAGFGYIQAQIYLWVFERIGVVKRNK</sequence>
<dbReference type="Proteomes" id="UP000657421">
    <property type="component" value="Unassembled WGS sequence"/>
</dbReference>
<evidence type="ECO:0000256" key="1">
    <source>
        <dbReference type="SAM" id="Phobius"/>
    </source>
</evidence>
<evidence type="ECO:0000313" key="3">
    <source>
        <dbReference type="Proteomes" id="UP000657421"/>
    </source>
</evidence>
<keyword evidence="1" id="KW-0812">Transmembrane</keyword>
<feature type="transmembrane region" description="Helical" evidence="1">
    <location>
        <begin position="149"/>
        <end position="170"/>
    </location>
</feature>
<keyword evidence="3" id="KW-1185">Reference proteome</keyword>
<dbReference type="EMBL" id="JACRSZ010000005">
    <property type="protein sequence ID" value="MBC8572765.1"/>
    <property type="molecule type" value="Genomic_DNA"/>
</dbReference>
<comment type="caution">
    <text evidence="2">The sequence shown here is derived from an EMBL/GenBank/DDBJ whole genome shotgun (WGS) entry which is preliminary data.</text>
</comment>
<feature type="transmembrane region" description="Helical" evidence="1">
    <location>
        <begin position="76"/>
        <end position="95"/>
    </location>
</feature>
<reference evidence="2 3" key="1">
    <citation type="submission" date="2020-08" db="EMBL/GenBank/DDBJ databases">
        <title>Genome public.</title>
        <authorList>
            <person name="Liu C."/>
            <person name="Sun Q."/>
        </authorList>
    </citation>
    <scope>NUCLEOTIDE SEQUENCE [LARGE SCALE GENOMIC DNA]</scope>
    <source>
        <strain evidence="2 3">NSJ-46</strain>
    </source>
</reference>
<dbReference type="InterPro" id="IPR006938">
    <property type="entry name" value="DUF624"/>
</dbReference>
<protein>
    <submittedName>
        <fullName evidence="2">YesL family protein</fullName>
    </submittedName>
</protein>
<feature type="transmembrane region" description="Helical" evidence="1">
    <location>
        <begin position="176"/>
        <end position="197"/>
    </location>
</feature>